<reference evidence="3 6" key="2">
    <citation type="submission" date="2019-04" db="EMBL/GenBank/DDBJ databases">
        <title>Genome analysis of Streptococcus suis strain WUSS327.</title>
        <authorList>
            <person name="Chen H."/>
            <person name="Gao X."/>
            <person name="Wu Z."/>
        </authorList>
    </citation>
    <scope>NUCLEOTIDE SEQUENCE [LARGE SCALE GENOMIC DNA]</scope>
    <source>
        <strain evidence="3 6">WUSS327</strain>
    </source>
</reference>
<dbReference type="RefSeq" id="WP_024416171.1">
    <property type="nucleotide sequence ID" value="NZ_CEDB01000087.1"/>
</dbReference>
<evidence type="ECO:0000313" key="4">
    <source>
        <dbReference type="Proteomes" id="UP000069831"/>
    </source>
</evidence>
<organism evidence="1 5">
    <name type="scientific">Streptococcus suis</name>
    <dbReference type="NCBI Taxonomy" id="1307"/>
    <lineage>
        <taxon>Bacteria</taxon>
        <taxon>Bacillati</taxon>
        <taxon>Bacillota</taxon>
        <taxon>Bacilli</taxon>
        <taxon>Lactobacillales</taxon>
        <taxon>Streptococcaceae</taxon>
        <taxon>Streptococcus</taxon>
    </lineage>
</organism>
<dbReference type="PATRIC" id="fig|1307.473.peg.415"/>
<evidence type="ECO:0000313" key="6">
    <source>
        <dbReference type="Proteomes" id="UP000309259"/>
    </source>
</evidence>
<dbReference type="AlphaFoldDB" id="A0A0M9FE08"/>
<evidence type="ECO:0000313" key="2">
    <source>
        <dbReference type="EMBL" id="CYV54305.1"/>
    </source>
</evidence>
<proteinExistence type="predicted"/>
<protein>
    <submittedName>
        <fullName evidence="1">Conjugative transposon protein</fullName>
    </submittedName>
</protein>
<evidence type="ECO:0000313" key="3">
    <source>
        <dbReference type="EMBL" id="TIH99952.1"/>
    </source>
</evidence>
<reference evidence="4 5" key="1">
    <citation type="submission" date="2016-02" db="EMBL/GenBank/DDBJ databases">
        <authorList>
            <consortium name="Pathogen Informatics"/>
        </authorList>
    </citation>
    <scope>NUCLEOTIDE SEQUENCE [LARGE SCALE GENOMIC DNA]</scope>
    <source>
        <strain evidence="1 5">LSS100</strain>
        <strain evidence="2 4">LSS95</strain>
    </source>
</reference>
<gene>
    <name evidence="2" type="ORF">ERS132457_00226</name>
    <name evidence="1" type="ORF">ERS132462_00375</name>
    <name evidence="3" type="ORF">FAJ35_09840</name>
</gene>
<evidence type="ECO:0000313" key="1">
    <source>
        <dbReference type="EMBL" id="CYT90527.1"/>
    </source>
</evidence>
<dbReference type="EMBL" id="SSXL01000041">
    <property type="protein sequence ID" value="TIH99952.1"/>
    <property type="molecule type" value="Genomic_DNA"/>
</dbReference>
<dbReference type="EMBL" id="FIFN01000003">
    <property type="protein sequence ID" value="CYT90527.1"/>
    <property type="molecule type" value="Genomic_DNA"/>
</dbReference>
<name>A0A0M9FE08_STRSU</name>
<dbReference type="Proteomes" id="UP000069831">
    <property type="component" value="Unassembled WGS sequence"/>
</dbReference>
<evidence type="ECO:0000313" key="5">
    <source>
        <dbReference type="Proteomes" id="UP000072003"/>
    </source>
</evidence>
<dbReference type="Proteomes" id="UP000072003">
    <property type="component" value="Unassembled WGS sequence"/>
</dbReference>
<dbReference type="EMBL" id="FIIR01000001">
    <property type="protein sequence ID" value="CYV54305.1"/>
    <property type="molecule type" value="Genomic_DNA"/>
</dbReference>
<dbReference type="Proteomes" id="UP000309259">
    <property type="component" value="Unassembled WGS sequence"/>
</dbReference>
<sequence>MDQEKTTHSIALKGKITVENVIAALYTVAKALHDNRQYKMEHRTFEGETRFNDFMATASEKDMERLLHSEVHLEKLKHYLEEHKVGFTYYQKEEETLLFFETKNRLLVEKALKQMISDITKDPKATETFANHILRKPHEMTPEEKIAYYKTHTVYTGLTPVVTKDLGKEKER</sequence>
<accession>A0A0M9FE08</accession>